<dbReference type="PROSITE" id="PS50005">
    <property type="entry name" value="TPR"/>
    <property type="match status" value="1"/>
</dbReference>
<dbReference type="EMBL" id="CP009928">
    <property type="protein sequence ID" value="AKK74372.1"/>
    <property type="molecule type" value="Genomic_DNA"/>
</dbReference>
<keyword evidence="1" id="KW-0677">Repeat</keyword>
<dbReference type="InterPro" id="IPR013105">
    <property type="entry name" value="TPR_2"/>
</dbReference>
<sequence length="476" mass="54408">MKQFILTTLALSISIMVFSQKAEQSALIDQYVKEMITINQIPGLAIGVIKDDKIIFQQYYGRETLESDKKVDSNSMFRIYSTSKLMSNVGVFQLVEKGQLSLEDNISKYIENLPKEWQDVKVKHLLTHSSGIPNLIAYNDILADDSHAKVIERLAKEKMEFKTGNQFSYNQTNYFLLTMIIEKITGQSFEDFIINNQFSDAKNQVVFSSNALETIPHRVVKYNYNAAKEQYEKSTDVNGTRAHSANGIAITLPAFLKWSIHLSKNELLHQKTKEMMWQPFDFGNKKDVFSYGWDITKVNNITSYNFSGGNVSSYKIYPKNNLAIVMMSNGYSLFPVQYRIVNHIAAIIDKSLADDYSLAEETIISEFSKKNNPDAEKIYYSMKAKNSKWNFENTLNEIGYILLRNSRIDEAVKVFSLNAKENPQSANAFDSLGEGYFLSKNYALALENYKKSLALNPDNTNAVNMIHKLEDLMKKK</sequence>
<evidence type="ECO:0000256" key="2">
    <source>
        <dbReference type="ARBA" id="ARBA00022803"/>
    </source>
</evidence>
<reference evidence="5 6" key="1">
    <citation type="submission" date="2014-11" db="EMBL/GenBank/DDBJ databases">
        <authorList>
            <person name="Park G.-S."/>
            <person name="Hong S.-J."/>
            <person name="Jung B.K."/>
            <person name="Khan A.R."/>
            <person name="Kwak Y."/>
            <person name="Shin J.-H."/>
        </authorList>
    </citation>
    <scope>NUCLEOTIDE SEQUENCE [LARGE SCALE GENOMIC DNA]</scope>
    <source>
        <strain evidence="5 6">DSM 27622</strain>
    </source>
</reference>
<dbReference type="PANTHER" id="PTHR46825:SF9">
    <property type="entry name" value="BETA-LACTAMASE-RELATED DOMAIN-CONTAINING PROTEIN"/>
    <property type="match status" value="1"/>
</dbReference>
<dbReference type="InterPro" id="IPR012338">
    <property type="entry name" value="Beta-lactam/transpept-like"/>
</dbReference>
<dbReference type="Pfam" id="PF00144">
    <property type="entry name" value="Beta-lactamase"/>
    <property type="match status" value="1"/>
</dbReference>
<keyword evidence="2 3" id="KW-0802">TPR repeat</keyword>
<dbReference type="Proteomes" id="UP000035213">
    <property type="component" value="Chromosome"/>
</dbReference>
<evidence type="ECO:0000313" key="6">
    <source>
        <dbReference type="Proteomes" id="UP000035213"/>
    </source>
</evidence>
<evidence type="ECO:0000259" key="4">
    <source>
        <dbReference type="Pfam" id="PF00144"/>
    </source>
</evidence>
<dbReference type="Pfam" id="PF07719">
    <property type="entry name" value="TPR_2"/>
    <property type="match status" value="1"/>
</dbReference>
<dbReference type="OrthoDB" id="9793489at2"/>
<dbReference type="PATRIC" id="fig|1324352.5.peg.3931"/>
<dbReference type="RefSeq" id="WP_053328986.1">
    <property type="nucleotide sequence ID" value="NZ_CP009928.1"/>
</dbReference>
<dbReference type="PANTHER" id="PTHR46825">
    <property type="entry name" value="D-ALANYL-D-ALANINE-CARBOXYPEPTIDASE/ENDOPEPTIDASE AMPH"/>
    <property type="match status" value="1"/>
</dbReference>
<name>A0A0G3MBA6_CHRGL</name>
<dbReference type="SUPFAM" id="SSF56601">
    <property type="entry name" value="beta-lactamase/transpeptidase-like"/>
    <property type="match status" value="1"/>
</dbReference>
<dbReference type="InterPro" id="IPR050491">
    <property type="entry name" value="AmpC-like"/>
</dbReference>
<organism evidence="5 6">
    <name type="scientific">Chryseobacterium gallinarum</name>
    <dbReference type="NCBI Taxonomy" id="1324352"/>
    <lineage>
        <taxon>Bacteria</taxon>
        <taxon>Pseudomonadati</taxon>
        <taxon>Bacteroidota</taxon>
        <taxon>Flavobacteriia</taxon>
        <taxon>Flavobacteriales</taxon>
        <taxon>Weeksellaceae</taxon>
        <taxon>Chryseobacterium group</taxon>
        <taxon>Chryseobacterium</taxon>
    </lineage>
</organism>
<feature type="domain" description="Beta-lactamase-related" evidence="4">
    <location>
        <begin position="28"/>
        <end position="332"/>
    </location>
</feature>
<dbReference type="SMART" id="SM00028">
    <property type="entry name" value="TPR"/>
    <property type="match status" value="2"/>
</dbReference>
<evidence type="ECO:0000256" key="3">
    <source>
        <dbReference type="PROSITE-ProRule" id="PRU00339"/>
    </source>
</evidence>
<dbReference type="InterPro" id="IPR019734">
    <property type="entry name" value="TPR_rpt"/>
</dbReference>
<accession>A0A0G3MBA6</accession>
<feature type="repeat" description="TPR" evidence="3">
    <location>
        <begin position="426"/>
        <end position="459"/>
    </location>
</feature>
<dbReference type="InterPro" id="IPR011990">
    <property type="entry name" value="TPR-like_helical_dom_sf"/>
</dbReference>
<proteinExistence type="predicted"/>
<dbReference type="AlphaFoldDB" id="A0A0G3MBA6"/>
<dbReference type="STRING" id="1324352.OK18_18720"/>
<evidence type="ECO:0000313" key="5">
    <source>
        <dbReference type="EMBL" id="AKK74372.1"/>
    </source>
</evidence>
<gene>
    <name evidence="5" type="ORF">OK18_18720</name>
</gene>
<protein>
    <submittedName>
        <fullName evidence="5">Beta-lactamase</fullName>
    </submittedName>
</protein>
<evidence type="ECO:0000256" key="1">
    <source>
        <dbReference type="ARBA" id="ARBA00022737"/>
    </source>
</evidence>
<dbReference type="Gene3D" id="1.25.40.10">
    <property type="entry name" value="Tetratricopeptide repeat domain"/>
    <property type="match status" value="1"/>
</dbReference>
<dbReference type="Gene3D" id="3.40.710.10">
    <property type="entry name" value="DD-peptidase/beta-lactamase superfamily"/>
    <property type="match status" value="1"/>
</dbReference>
<dbReference type="KEGG" id="cgn:OK18_18720"/>
<dbReference type="SUPFAM" id="SSF48452">
    <property type="entry name" value="TPR-like"/>
    <property type="match status" value="1"/>
</dbReference>
<dbReference type="InterPro" id="IPR001466">
    <property type="entry name" value="Beta-lactam-related"/>
</dbReference>